<proteinExistence type="predicted"/>
<protein>
    <recommendedName>
        <fullName evidence="2">MULE transposase domain-containing protein</fullName>
    </recommendedName>
</protein>
<dbReference type="EMBL" id="NCKW01000230">
    <property type="protein sequence ID" value="POM80933.1"/>
    <property type="molecule type" value="Genomic_DNA"/>
</dbReference>
<dbReference type="OrthoDB" id="128837at2759"/>
<comment type="caution">
    <text evidence="3">The sequence shown here is derived from an EMBL/GenBank/DDBJ whole genome shotgun (WGS) entry which is preliminary data.</text>
</comment>
<dbReference type="Proteomes" id="UP000237271">
    <property type="component" value="Unassembled WGS sequence"/>
</dbReference>
<accession>A0A2P4YT13</accession>
<gene>
    <name evidence="3" type="ORF">PHPALM_1166</name>
</gene>
<dbReference type="AlphaFoldDB" id="A0A2P4YT13"/>
<reference evidence="3 4" key="1">
    <citation type="journal article" date="2017" name="Genome Biol. Evol.">
        <title>Phytophthora megakarya and P. palmivora, closely related causal agents of cacao black pod rot, underwent increases in genome sizes and gene numbers by different mechanisms.</title>
        <authorList>
            <person name="Ali S.S."/>
            <person name="Shao J."/>
            <person name="Lary D.J."/>
            <person name="Kronmiller B."/>
            <person name="Shen D."/>
            <person name="Strem M.D."/>
            <person name="Amoako-Attah I."/>
            <person name="Akrofi A.Y."/>
            <person name="Begoude B.A."/>
            <person name="Ten Hoopen G.M."/>
            <person name="Coulibaly K."/>
            <person name="Kebe B.I."/>
            <person name="Melnick R.L."/>
            <person name="Guiltinan M.J."/>
            <person name="Tyler B.M."/>
            <person name="Meinhardt L.W."/>
            <person name="Bailey B.A."/>
        </authorList>
    </citation>
    <scope>NUCLEOTIDE SEQUENCE [LARGE SCALE GENOMIC DNA]</scope>
    <source>
        <strain evidence="4">sbr112.9</strain>
    </source>
</reference>
<evidence type="ECO:0000313" key="3">
    <source>
        <dbReference type="EMBL" id="POM80933.1"/>
    </source>
</evidence>
<feature type="region of interest" description="Disordered" evidence="1">
    <location>
        <begin position="402"/>
        <end position="429"/>
    </location>
</feature>
<dbReference type="Pfam" id="PF10551">
    <property type="entry name" value="MULE"/>
    <property type="match status" value="1"/>
</dbReference>
<name>A0A2P4YT13_9STRA</name>
<dbReference type="InterPro" id="IPR018289">
    <property type="entry name" value="MULE_transposase_dom"/>
</dbReference>
<sequence>MRTIYTECTSSRCLKSLRKCRCRYKFVICDLNGIASVFVEGIHTMENPAVDSPRNASLSVEMKQYLETKLSEDSTIFPYILFSFVCEKIKDGVFRGPPPTQEQVQTYVKRWRTKHRDDTVKPVIDFCRASFYNGQSSETRSSTDLLVFCDIEEDVDNTGHYSPSIGDGSDNQPMRVGLTSYGLLEAYLSVQCDPRATTVLHVDSTHNTVNTRYLVFILGISDPSGRYFPMVYYCSSQRRTQDIVWCLAFIKRVLRERFAATFSPNFVMTDADDAQYNASVDQLPTSCILMCWFHVSQNIKDKTQRLPTITRKMIFRDFNTLHFCTSMQEYRTKKDSIISCWSSYYNDFPRFKKIAKQLINQWIQCINPVTRHVEDSRFSKWQIFHSPPGYAVTNNPLEQYHKTCNDSNDSGSSCNGSDHTGRHATGRRSHEISGLIASLTSQVVGNDDSESCVSSQEGNGYEADEGSTEELFLNETIDQSRNIYGNVTSGTNLTSDEHNVNSSSEDEKTLEFHNADRILPFKSPYTLHMLQYGMPANGWLVNPVGKSCQCRFNFKFGMCIHVIKAAELFGIPCPAKHEEEDKTIENKWITISPLVPTVRWKV</sequence>
<feature type="compositionally biased region" description="Low complexity" evidence="1">
    <location>
        <begin position="405"/>
        <end position="418"/>
    </location>
</feature>
<organism evidence="3 4">
    <name type="scientific">Phytophthora palmivora</name>
    <dbReference type="NCBI Taxonomy" id="4796"/>
    <lineage>
        <taxon>Eukaryota</taxon>
        <taxon>Sar</taxon>
        <taxon>Stramenopiles</taxon>
        <taxon>Oomycota</taxon>
        <taxon>Peronosporomycetes</taxon>
        <taxon>Peronosporales</taxon>
        <taxon>Peronosporaceae</taxon>
        <taxon>Phytophthora</taxon>
    </lineage>
</organism>
<evidence type="ECO:0000256" key="1">
    <source>
        <dbReference type="SAM" id="MobiDB-lite"/>
    </source>
</evidence>
<evidence type="ECO:0000313" key="4">
    <source>
        <dbReference type="Proteomes" id="UP000237271"/>
    </source>
</evidence>
<feature type="domain" description="MULE transposase" evidence="2">
    <location>
        <begin position="199"/>
        <end position="298"/>
    </location>
</feature>
<evidence type="ECO:0000259" key="2">
    <source>
        <dbReference type="Pfam" id="PF10551"/>
    </source>
</evidence>
<feature type="region of interest" description="Disordered" evidence="1">
    <location>
        <begin position="446"/>
        <end position="467"/>
    </location>
</feature>
<keyword evidence="4" id="KW-1185">Reference proteome</keyword>